<dbReference type="AlphaFoldDB" id="D6RNS9"/>
<dbReference type="Proteomes" id="UP000001861">
    <property type="component" value="Unassembled WGS sequence"/>
</dbReference>
<dbReference type="EMBL" id="AACS02000007">
    <property type="protein sequence ID" value="EFI27297.1"/>
    <property type="molecule type" value="Genomic_DNA"/>
</dbReference>
<name>D6RNS9_COPC7</name>
<keyword evidence="2" id="KW-1185">Reference proteome</keyword>
<evidence type="ECO:0000313" key="1">
    <source>
        <dbReference type="EMBL" id="EFI27297.1"/>
    </source>
</evidence>
<dbReference type="VEuPathDB" id="FungiDB:CC1G_14769"/>
<dbReference type="HOGENOM" id="CLU_2757696_0_0_1"/>
<reference evidence="1 2" key="1">
    <citation type="journal article" date="2010" name="Proc. Natl. Acad. Sci. U.S.A.">
        <title>Insights into evolution of multicellular fungi from the assembled chromosomes of the mushroom Coprinopsis cinerea (Coprinus cinereus).</title>
        <authorList>
            <person name="Stajich J.E."/>
            <person name="Wilke S.K."/>
            <person name="Ahren D."/>
            <person name="Au C.H."/>
            <person name="Birren B.W."/>
            <person name="Borodovsky M."/>
            <person name="Burns C."/>
            <person name="Canback B."/>
            <person name="Casselton L.A."/>
            <person name="Cheng C.K."/>
            <person name="Deng J."/>
            <person name="Dietrich F.S."/>
            <person name="Fargo D.C."/>
            <person name="Farman M.L."/>
            <person name="Gathman A.C."/>
            <person name="Goldberg J."/>
            <person name="Guigo R."/>
            <person name="Hoegger P.J."/>
            <person name="Hooker J.B."/>
            <person name="Huggins A."/>
            <person name="James T.Y."/>
            <person name="Kamada T."/>
            <person name="Kilaru S."/>
            <person name="Kodira C."/>
            <person name="Kues U."/>
            <person name="Kupfer D."/>
            <person name="Kwan H.S."/>
            <person name="Lomsadze A."/>
            <person name="Li W."/>
            <person name="Lilly W.W."/>
            <person name="Ma L.J."/>
            <person name="Mackey A.J."/>
            <person name="Manning G."/>
            <person name="Martin F."/>
            <person name="Muraguchi H."/>
            <person name="Natvig D.O."/>
            <person name="Palmerini H."/>
            <person name="Ramesh M.A."/>
            <person name="Rehmeyer C.J."/>
            <person name="Roe B.A."/>
            <person name="Shenoy N."/>
            <person name="Stanke M."/>
            <person name="Ter-Hovhannisyan V."/>
            <person name="Tunlid A."/>
            <person name="Velagapudi R."/>
            <person name="Vision T.J."/>
            <person name="Zeng Q."/>
            <person name="Zolan M.E."/>
            <person name="Pukkila P.J."/>
        </authorList>
    </citation>
    <scope>NUCLEOTIDE SEQUENCE [LARGE SCALE GENOMIC DNA]</scope>
    <source>
        <strain evidence="2">Okayama-7 / 130 / ATCC MYA-4618 / FGSC 9003</strain>
    </source>
</reference>
<comment type="caution">
    <text evidence="1">The sequence shown here is derived from an EMBL/GenBank/DDBJ whole genome shotgun (WGS) entry which is preliminary data.</text>
</comment>
<dbReference type="InParanoid" id="D6RNS9"/>
<accession>D6RNS9</accession>
<dbReference type="GeneID" id="9379556"/>
<evidence type="ECO:0000313" key="2">
    <source>
        <dbReference type="Proteomes" id="UP000001861"/>
    </source>
</evidence>
<organism evidence="1 2">
    <name type="scientific">Coprinopsis cinerea (strain Okayama-7 / 130 / ATCC MYA-4618 / FGSC 9003)</name>
    <name type="common">Inky cap fungus</name>
    <name type="synonym">Hormographiella aspergillata</name>
    <dbReference type="NCBI Taxonomy" id="240176"/>
    <lineage>
        <taxon>Eukaryota</taxon>
        <taxon>Fungi</taxon>
        <taxon>Dikarya</taxon>
        <taxon>Basidiomycota</taxon>
        <taxon>Agaricomycotina</taxon>
        <taxon>Agaricomycetes</taxon>
        <taxon>Agaricomycetidae</taxon>
        <taxon>Agaricales</taxon>
        <taxon>Agaricineae</taxon>
        <taxon>Psathyrellaceae</taxon>
        <taxon>Coprinopsis</taxon>
    </lineage>
</organism>
<proteinExistence type="predicted"/>
<sequence>MLDRSTSNNGCQCKHGPTAISKDKIDLAYRGGIAPQLCGNQCGLAVNGTRRLCVNNTASLRTALVHPHAT</sequence>
<dbReference type="RefSeq" id="XP_002910791.1">
    <property type="nucleotide sequence ID" value="XM_002910745.1"/>
</dbReference>
<dbReference type="KEGG" id="cci:CC1G_14769"/>
<gene>
    <name evidence="1" type="ORF">CC1G_14769</name>
</gene>
<protein>
    <submittedName>
        <fullName evidence="1">Uncharacterized protein</fullName>
    </submittedName>
</protein>